<gene>
    <name evidence="10" type="ORF">FRZ00_11420</name>
</gene>
<evidence type="ECO:0000256" key="7">
    <source>
        <dbReference type="ARBA" id="ARBA00023251"/>
    </source>
</evidence>
<feature type="transmembrane region" description="Helical" evidence="8">
    <location>
        <begin position="59"/>
        <end position="77"/>
    </location>
</feature>
<feature type="transmembrane region" description="Helical" evidence="8">
    <location>
        <begin position="89"/>
        <end position="113"/>
    </location>
</feature>
<dbReference type="RefSeq" id="WP_152263338.1">
    <property type="nucleotide sequence ID" value="NZ_VOKX01000016.1"/>
</dbReference>
<feature type="transmembrane region" description="Helical" evidence="8">
    <location>
        <begin position="178"/>
        <end position="198"/>
    </location>
</feature>
<keyword evidence="11" id="KW-1185">Reference proteome</keyword>
<name>A0A5N5W9W8_STRMB</name>
<dbReference type="Proteomes" id="UP000327000">
    <property type="component" value="Unassembled WGS sequence"/>
</dbReference>
<reference evidence="10 11" key="1">
    <citation type="journal article" date="2019" name="Microb. Cell Fact.">
        <title>Exploring novel herbicidin analogues by transcriptional regulator overexpression and MS/MS molecular networking.</title>
        <authorList>
            <person name="Shi Y."/>
            <person name="Gu R."/>
            <person name="Li Y."/>
            <person name="Wang X."/>
            <person name="Ren W."/>
            <person name="Li X."/>
            <person name="Wang L."/>
            <person name="Xie Y."/>
            <person name="Hong B."/>
        </authorList>
    </citation>
    <scope>NUCLEOTIDE SEQUENCE [LARGE SCALE GENOMIC DNA]</scope>
    <source>
        <strain evidence="10 11">US-43</strain>
    </source>
</reference>
<feature type="transmembrane region" description="Helical" evidence="8">
    <location>
        <begin position="354"/>
        <end position="373"/>
    </location>
</feature>
<feature type="transmembrane region" description="Helical" evidence="8">
    <location>
        <begin position="147"/>
        <end position="166"/>
    </location>
</feature>
<evidence type="ECO:0000256" key="5">
    <source>
        <dbReference type="ARBA" id="ARBA00022989"/>
    </source>
</evidence>
<evidence type="ECO:0000313" key="10">
    <source>
        <dbReference type="EMBL" id="KAB7847307.1"/>
    </source>
</evidence>
<dbReference type="GO" id="GO:0046677">
    <property type="term" value="P:response to antibiotic"/>
    <property type="evidence" value="ECO:0007669"/>
    <property type="project" value="UniProtKB-KW"/>
</dbReference>
<feature type="transmembrane region" description="Helical" evidence="8">
    <location>
        <begin position="25"/>
        <end position="47"/>
    </location>
</feature>
<evidence type="ECO:0000256" key="3">
    <source>
        <dbReference type="ARBA" id="ARBA00022475"/>
    </source>
</evidence>
<keyword evidence="3" id="KW-1003">Cell membrane</keyword>
<feature type="transmembrane region" description="Helical" evidence="8">
    <location>
        <begin position="385"/>
        <end position="404"/>
    </location>
</feature>
<keyword evidence="5 8" id="KW-1133">Transmembrane helix</keyword>
<dbReference type="CDD" id="cd17321">
    <property type="entry name" value="MFS_MMR_MDR_like"/>
    <property type="match status" value="1"/>
</dbReference>
<dbReference type="Pfam" id="PF07690">
    <property type="entry name" value="MFS_1"/>
    <property type="match status" value="1"/>
</dbReference>
<feature type="domain" description="Major facilitator superfamily (MFS) profile" evidence="9">
    <location>
        <begin position="24"/>
        <end position="405"/>
    </location>
</feature>
<dbReference type="PANTHER" id="PTHR42718">
    <property type="entry name" value="MAJOR FACILITATOR SUPERFAMILY MULTIDRUG TRANSPORTER MFSC"/>
    <property type="match status" value="1"/>
</dbReference>
<keyword evidence="7" id="KW-0046">Antibiotic resistance</keyword>
<keyword evidence="2" id="KW-0813">Transport</keyword>
<dbReference type="EMBL" id="VOKX01000016">
    <property type="protein sequence ID" value="KAB7847307.1"/>
    <property type="molecule type" value="Genomic_DNA"/>
</dbReference>
<evidence type="ECO:0000256" key="6">
    <source>
        <dbReference type="ARBA" id="ARBA00023136"/>
    </source>
</evidence>
<evidence type="ECO:0000256" key="2">
    <source>
        <dbReference type="ARBA" id="ARBA00022448"/>
    </source>
</evidence>
<sequence>MTDTAGAAGAGVRRPAVPRAAWNRLAVYTATAALLQADGTIVAVALPSVGSAFDVSAGTAAWLMTTYFAVYAVGLFPGGRLVDRFGPGAVALAGLAVFCAGTLTGALAGSFGVLVGSRVLQGAGAGLASPAALAGAVSGFPAERRGTALGIWGAASGLSNLVGPLLGGVLTEVWGWRANWWALLPLGLAPAVCVLRWARSPAEGAHRRRPAPVPGERPPMGAVRGASAVAALTFAVMIGSFYLVEQYLQHAAGYGVLRAALAPMVVALCIGAAGPVAGRLTDRYGERVPATAGFLACAAACAAYAVPGTAPHGLWLLPGGVLLGAGLGLLFPSTSRAALNSVPRRLHGRASSQLSFGRLAGAACGTALAGLAFHDGVTTGHLRLALAGGAVLAGAGAALAARWFRHTPAGGGKD</sequence>
<accession>A0A5N5W9W8</accession>
<dbReference type="InterPro" id="IPR011701">
    <property type="entry name" value="MFS"/>
</dbReference>
<dbReference type="GO" id="GO:0022857">
    <property type="term" value="F:transmembrane transporter activity"/>
    <property type="evidence" value="ECO:0007669"/>
    <property type="project" value="InterPro"/>
</dbReference>
<keyword evidence="6 8" id="KW-0472">Membrane</keyword>
<feature type="transmembrane region" description="Helical" evidence="8">
    <location>
        <begin position="256"/>
        <end position="276"/>
    </location>
</feature>
<organism evidence="10 11">
    <name type="scientific">Streptomyces mobaraensis</name>
    <name type="common">Streptoverticillium mobaraense</name>
    <dbReference type="NCBI Taxonomy" id="35621"/>
    <lineage>
        <taxon>Bacteria</taxon>
        <taxon>Bacillati</taxon>
        <taxon>Actinomycetota</taxon>
        <taxon>Actinomycetes</taxon>
        <taxon>Kitasatosporales</taxon>
        <taxon>Streptomycetaceae</taxon>
        <taxon>Streptomyces</taxon>
    </lineage>
</organism>
<comment type="subcellular location">
    <subcellularLocation>
        <location evidence="1">Cell membrane</location>
        <topology evidence="1">Multi-pass membrane protein</topology>
    </subcellularLocation>
</comment>
<evidence type="ECO:0000256" key="4">
    <source>
        <dbReference type="ARBA" id="ARBA00022692"/>
    </source>
</evidence>
<dbReference type="SUPFAM" id="SSF103473">
    <property type="entry name" value="MFS general substrate transporter"/>
    <property type="match status" value="1"/>
</dbReference>
<keyword evidence="4 8" id="KW-0812">Transmembrane</keyword>
<evidence type="ECO:0000259" key="9">
    <source>
        <dbReference type="PROSITE" id="PS50850"/>
    </source>
</evidence>
<evidence type="ECO:0000256" key="8">
    <source>
        <dbReference type="SAM" id="Phobius"/>
    </source>
</evidence>
<feature type="transmembrane region" description="Helical" evidence="8">
    <location>
        <begin position="119"/>
        <end position="140"/>
    </location>
</feature>
<dbReference type="PANTHER" id="PTHR42718:SF46">
    <property type="entry name" value="BLR6921 PROTEIN"/>
    <property type="match status" value="1"/>
</dbReference>
<dbReference type="AlphaFoldDB" id="A0A5N5W9W8"/>
<comment type="caution">
    <text evidence="10">The sequence shown here is derived from an EMBL/GenBank/DDBJ whole genome shotgun (WGS) entry which is preliminary data.</text>
</comment>
<proteinExistence type="predicted"/>
<feature type="transmembrane region" description="Helical" evidence="8">
    <location>
        <begin position="312"/>
        <end position="333"/>
    </location>
</feature>
<feature type="transmembrane region" description="Helical" evidence="8">
    <location>
        <begin position="225"/>
        <end position="244"/>
    </location>
</feature>
<dbReference type="PROSITE" id="PS50850">
    <property type="entry name" value="MFS"/>
    <property type="match status" value="1"/>
</dbReference>
<dbReference type="Gene3D" id="1.20.1250.20">
    <property type="entry name" value="MFS general substrate transporter like domains"/>
    <property type="match status" value="1"/>
</dbReference>
<dbReference type="GO" id="GO:0005886">
    <property type="term" value="C:plasma membrane"/>
    <property type="evidence" value="ECO:0007669"/>
    <property type="project" value="UniProtKB-SubCell"/>
</dbReference>
<dbReference type="InterPro" id="IPR036259">
    <property type="entry name" value="MFS_trans_sf"/>
</dbReference>
<evidence type="ECO:0000256" key="1">
    <source>
        <dbReference type="ARBA" id="ARBA00004651"/>
    </source>
</evidence>
<protein>
    <submittedName>
        <fullName evidence="10">MFS transporter</fullName>
    </submittedName>
</protein>
<feature type="transmembrane region" description="Helical" evidence="8">
    <location>
        <begin position="288"/>
        <end position="306"/>
    </location>
</feature>
<dbReference type="OrthoDB" id="8596007at2"/>
<evidence type="ECO:0000313" key="11">
    <source>
        <dbReference type="Proteomes" id="UP000327000"/>
    </source>
</evidence>
<dbReference type="InterPro" id="IPR020846">
    <property type="entry name" value="MFS_dom"/>
</dbReference>